<keyword evidence="3" id="KW-1133">Transmembrane helix</keyword>
<evidence type="ECO:0000256" key="3">
    <source>
        <dbReference type="ARBA" id="ARBA00022989"/>
    </source>
</evidence>
<dbReference type="GO" id="GO:0016020">
    <property type="term" value="C:membrane"/>
    <property type="evidence" value="ECO:0007669"/>
    <property type="project" value="UniProtKB-SubCell"/>
</dbReference>
<dbReference type="RefSeq" id="WP_004606230.1">
    <property type="nucleotide sequence ID" value="NZ_CP036170.1"/>
</dbReference>
<accession>B0NB60</accession>
<proteinExistence type="predicted"/>
<name>B0NB60_CLOS5</name>
<evidence type="ECO:0000256" key="1">
    <source>
        <dbReference type="ARBA" id="ARBA00004141"/>
    </source>
</evidence>
<dbReference type="InterPro" id="IPR010540">
    <property type="entry name" value="CmpB_TMEM229"/>
</dbReference>
<protein>
    <submittedName>
        <fullName evidence="5">Uncharacterized protein</fullName>
    </submittedName>
</protein>
<dbReference type="Proteomes" id="UP000289664">
    <property type="component" value="Chromosome"/>
</dbReference>
<sequence length="113" mass="13006">MEILFTGLHSLQNENHKLTGNTSIWMFPIYGMASFLSPICRRLKGKSLVLRGGVYTCCIFIGEYITGSFLRKFEACPWDYSEARLNVNGLIRLDYAPLWFCAGLLFEKILCRR</sequence>
<dbReference type="HOGENOM" id="CLU_102218_1_1_9"/>
<dbReference type="Pfam" id="PF06541">
    <property type="entry name" value="ABC_trans_CmpB"/>
    <property type="match status" value="1"/>
</dbReference>
<dbReference type="EMBL" id="CP036170">
    <property type="protein sequence ID" value="QBF75463.1"/>
    <property type="molecule type" value="Genomic_DNA"/>
</dbReference>
<evidence type="ECO:0000313" key="5">
    <source>
        <dbReference type="EMBL" id="QBF75463.1"/>
    </source>
</evidence>
<evidence type="ECO:0000313" key="6">
    <source>
        <dbReference type="Proteomes" id="UP000289664"/>
    </source>
</evidence>
<keyword evidence="4" id="KW-0472">Membrane</keyword>
<comment type="subcellular location">
    <subcellularLocation>
        <location evidence="1">Membrane</location>
        <topology evidence="1">Multi-pass membrane protein</topology>
    </subcellularLocation>
</comment>
<reference evidence="5 6" key="1">
    <citation type="journal article" date="2019" name="Appl. Environ. Microbiol.">
        <title>Clostridium scindens ATCC 35704: integration of nutritional requirements, the complete genome sequence, and global transcriptional responses to bile acids.</title>
        <authorList>
            <person name="Devendran S."/>
            <person name="Shrestha R."/>
            <person name="Alves J.M.P."/>
            <person name="Wolf P.G."/>
            <person name="Ly L."/>
            <person name="Hernandez A.G."/>
            <person name="Mendez-Garcia C."/>
            <person name="Inboden A."/>
            <person name="Wiley J."/>
            <person name="Paul O."/>
            <person name="Allen A."/>
            <person name="Springer E."/>
            <person name="Wright C.L."/>
            <person name="Fields C.J."/>
            <person name="Daniel S.L."/>
            <person name="Ridlon J.M."/>
        </authorList>
    </citation>
    <scope>NUCLEOTIDE SEQUENCE [LARGE SCALE GENOMIC DNA]</scope>
    <source>
        <strain evidence="5 6">ATCC 35704</strain>
    </source>
</reference>
<dbReference type="GeneID" id="62697062"/>
<dbReference type="PANTHER" id="PTHR31746">
    <property type="entry name" value="TRANSMEMBRANE PROTEIN 229 FAMILY MEMBER"/>
    <property type="match status" value="1"/>
</dbReference>
<keyword evidence="6" id="KW-1185">Reference proteome</keyword>
<dbReference type="eggNOG" id="COG4905">
    <property type="taxonomic scope" value="Bacteria"/>
</dbReference>
<organism evidence="5 6">
    <name type="scientific">Clostridium scindens (strain ATCC 35704 / DSM 5676 / VPI 13733 / 19)</name>
    <dbReference type="NCBI Taxonomy" id="411468"/>
    <lineage>
        <taxon>Bacteria</taxon>
        <taxon>Bacillati</taxon>
        <taxon>Bacillota</taxon>
        <taxon>Clostridia</taxon>
        <taxon>Lachnospirales</taxon>
        <taxon>Lachnospiraceae</taxon>
    </lineage>
</organism>
<dbReference type="KEGG" id="csci:HDCHBGLK_02873"/>
<dbReference type="AlphaFoldDB" id="B0NB60"/>
<evidence type="ECO:0000256" key="4">
    <source>
        <dbReference type="ARBA" id="ARBA00023136"/>
    </source>
</evidence>
<gene>
    <name evidence="5" type="ORF">HDCHBGLK_02873</name>
</gene>
<keyword evidence="2" id="KW-0812">Transmembrane</keyword>
<evidence type="ECO:0000256" key="2">
    <source>
        <dbReference type="ARBA" id="ARBA00022692"/>
    </source>
</evidence>
<dbReference type="STRING" id="411468.CLOSCI_00680"/>